<dbReference type="GO" id="GO:0016853">
    <property type="term" value="F:isomerase activity"/>
    <property type="evidence" value="ECO:0007669"/>
    <property type="project" value="UniProtKB-KW"/>
</dbReference>
<reference evidence="1 2" key="1">
    <citation type="submission" date="2020-08" db="EMBL/GenBank/DDBJ databases">
        <title>Genomic Encyclopedia of Type Strains, Phase IV (KMG-IV): sequencing the most valuable type-strain genomes for metagenomic binning, comparative biology and taxonomic classification.</title>
        <authorList>
            <person name="Goeker M."/>
        </authorList>
    </citation>
    <scope>NUCLEOTIDE SEQUENCE [LARGE SCALE GENOMIC DNA]</scope>
    <source>
        <strain evidence="1 2">DSM 27939</strain>
    </source>
</reference>
<protein>
    <submittedName>
        <fullName evidence="1">Thiol-disulfide isomerase/thioredoxin</fullName>
    </submittedName>
</protein>
<dbReference type="InterPro" id="IPR036249">
    <property type="entry name" value="Thioredoxin-like_sf"/>
</dbReference>
<evidence type="ECO:0000313" key="2">
    <source>
        <dbReference type="Proteomes" id="UP000552709"/>
    </source>
</evidence>
<evidence type="ECO:0000313" key="1">
    <source>
        <dbReference type="EMBL" id="MBB5365052.1"/>
    </source>
</evidence>
<dbReference type="Proteomes" id="UP000552709">
    <property type="component" value="Unassembled WGS sequence"/>
</dbReference>
<dbReference type="RefSeq" id="WP_184136203.1">
    <property type="nucleotide sequence ID" value="NZ_JACHFL010000014.1"/>
</dbReference>
<dbReference type="EMBL" id="JACHFL010000014">
    <property type="protein sequence ID" value="MBB5365052.1"/>
    <property type="molecule type" value="Genomic_DNA"/>
</dbReference>
<gene>
    <name evidence="1" type="ORF">HNQ08_004169</name>
</gene>
<sequence>MPAVPEMSGKTMVHYLPYTKATCDAARSTKHVLFFHATWCPNCKVADSDIVKKLGEIPVEQMLP</sequence>
<comment type="caution">
    <text evidence="1">The sequence shown here is derived from an EMBL/GenBank/DDBJ whole genome shotgun (WGS) entry which is preliminary data.</text>
</comment>
<proteinExistence type="predicted"/>
<dbReference type="AlphaFoldDB" id="A0A7W8JXI2"/>
<accession>A0A7W8JXI2</accession>
<keyword evidence="1" id="KW-0413">Isomerase</keyword>
<keyword evidence="2" id="KW-1185">Reference proteome</keyword>
<organism evidence="1 2">
    <name type="scientific">Deinococcus humi</name>
    <dbReference type="NCBI Taxonomy" id="662880"/>
    <lineage>
        <taxon>Bacteria</taxon>
        <taxon>Thermotogati</taxon>
        <taxon>Deinococcota</taxon>
        <taxon>Deinococci</taxon>
        <taxon>Deinococcales</taxon>
        <taxon>Deinococcaceae</taxon>
        <taxon>Deinococcus</taxon>
    </lineage>
</organism>
<dbReference type="SUPFAM" id="SSF52833">
    <property type="entry name" value="Thioredoxin-like"/>
    <property type="match status" value="1"/>
</dbReference>
<name>A0A7W8JXI2_9DEIO</name>